<reference evidence="11 14" key="1">
    <citation type="journal article" date="2015" name="Parasit. Vectors">
        <title>Draft genome of the scabies mite.</title>
        <authorList>
            <person name="Rider S.D.Jr."/>
            <person name="Morgan M.S."/>
            <person name="Arlian L.G."/>
        </authorList>
    </citation>
    <scope>NUCLEOTIDE SEQUENCE [LARGE SCALE GENOMIC DNA]</scope>
    <source>
        <strain evidence="11">Arlian Lab</strain>
    </source>
</reference>
<comment type="subunit">
    <text evidence="7">Component of the SMC5-SMC6 complex.</text>
</comment>
<comment type="subcellular location">
    <subcellularLocation>
        <location evidence="1 7">Nucleus</location>
    </subcellularLocation>
</comment>
<dbReference type="EnsemblMetazoa" id="SSS_5603s_mrna">
    <property type="protein sequence ID" value="KAF7492960.1"/>
    <property type="gene ID" value="SSS_5603"/>
</dbReference>
<keyword evidence="13" id="KW-1185">Reference proteome</keyword>
<keyword evidence="5 7" id="KW-0234">DNA repair</keyword>
<dbReference type="AlphaFoldDB" id="A0A131ZZA4"/>
<evidence type="ECO:0000259" key="9">
    <source>
        <dbReference type="Pfam" id="PF08743"/>
    </source>
</evidence>
<evidence type="ECO:0000313" key="11">
    <source>
        <dbReference type="EMBL" id="KPM04136.1"/>
    </source>
</evidence>
<dbReference type="PANTHER" id="PTHR16140">
    <property type="entry name" value="NON-STRUCTURAL MAINTENANCE OF CHROMOSOMES ELEMENT 4"/>
    <property type="match status" value="1"/>
</dbReference>
<gene>
    <name evidence="11" type="ORF">QR98_0025760</name>
    <name evidence="10" type="ORF">SSS_5603</name>
</gene>
<dbReference type="PANTHER" id="PTHR16140:SF0">
    <property type="entry name" value="NON-STRUCTURAL MAINTENANCE OF CHROMOSOMES ELEMENT 4"/>
    <property type="match status" value="1"/>
</dbReference>
<evidence type="ECO:0000313" key="12">
    <source>
        <dbReference type="EnsemblMetazoa" id="KAF7492960.1"/>
    </source>
</evidence>
<evidence type="ECO:0000313" key="14">
    <source>
        <dbReference type="Proteomes" id="UP000616769"/>
    </source>
</evidence>
<dbReference type="InterPro" id="IPR027786">
    <property type="entry name" value="Nse4/EID"/>
</dbReference>
<evidence type="ECO:0000313" key="10">
    <source>
        <dbReference type="EMBL" id="KAF7492960.1"/>
    </source>
</evidence>
<dbReference type="InterPro" id="IPR014854">
    <property type="entry name" value="Nse4_C"/>
</dbReference>
<protein>
    <recommendedName>
        <fullName evidence="7">Non-structural maintenance of chromosomes element 4</fullName>
    </recommendedName>
</protein>
<dbReference type="OrthoDB" id="361242at2759"/>
<feature type="compositionally biased region" description="Polar residues" evidence="8">
    <location>
        <begin position="203"/>
        <end position="220"/>
    </location>
</feature>
<evidence type="ECO:0000256" key="3">
    <source>
        <dbReference type="ARBA" id="ARBA00022763"/>
    </source>
</evidence>
<organism evidence="11 14">
    <name type="scientific">Sarcoptes scabiei</name>
    <name type="common">Itch mite</name>
    <name type="synonym">Acarus scabiei</name>
    <dbReference type="NCBI Taxonomy" id="52283"/>
    <lineage>
        <taxon>Eukaryota</taxon>
        <taxon>Metazoa</taxon>
        <taxon>Ecdysozoa</taxon>
        <taxon>Arthropoda</taxon>
        <taxon>Chelicerata</taxon>
        <taxon>Arachnida</taxon>
        <taxon>Acari</taxon>
        <taxon>Acariformes</taxon>
        <taxon>Sarcoptiformes</taxon>
        <taxon>Astigmata</taxon>
        <taxon>Psoroptidia</taxon>
        <taxon>Sarcoptoidea</taxon>
        <taxon>Sarcoptidae</taxon>
        <taxon>Sarcoptinae</taxon>
        <taxon>Sarcoptes</taxon>
    </lineage>
</organism>
<dbReference type="GO" id="GO:0005634">
    <property type="term" value="C:nucleus"/>
    <property type="evidence" value="ECO:0007669"/>
    <property type="project" value="UniProtKB-SubCell"/>
</dbReference>
<dbReference type="Proteomes" id="UP000616769">
    <property type="component" value="Unassembled WGS sequence"/>
</dbReference>
<reference evidence="10" key="3">
    <citation type="submission" date="2020-01" db="EMBL/GenBank/DDBJ databases">
        <authorList>
            <person name="Korhonen P.K.K."/>
            <person name="Guangxu M.G."/>
            <person name="Wang T.W."/>
            <person name="Stroehlein A.J.S."/>
            <person name="Young N.D."/>
            <person name="Ang C.-S.A."/>
            <person name="Fernando D.W.F."/>
            <person name="Lu H.L."/>
            <person name="Taylor S.T."/>
            <person name="Ehtesham M.E.M."/>
            <person name="Najaraj S.H.N."/>
            <person name="Harsha G.H.G."/>
            <person name="Madugundu A.M."/>
            <person name="Renuse S.R."/>
            <person name="Holt D.H."/>
            <person name="Pandey A.P."/>
            <person name="Papenfuss A.P."/>
            <person name="Gasser R.B.G."/>
            <person name="Fischer K.F."/>
        </authorList>
    </citation>
    <scope>NUCLEOTIDE SEQUENCE</scope>
    <source>
        <strain evidence="10">SSS_KF_BRIS2020</strain>
    </source>
</reference>
<feature type="domain" description="Non-structural maintenance of chromosome element 4 C-terminal" evidence="9">
    <location>
        <begin position="245"/>
        <end position="352"/>
    </location>
</feature>
<feature type="region of interest" description="Disordered" evidence="8">
    <location>
        <begin position="295"/>
        <end position="323"/>
    </location>
</feature>
<sequence>MEEENEVFDSNKFLCSIDENEWKKTQNKIIGHLNINHLNEKTRREAILEYNRIYQETKSIDKEELELKEMLMRLNTSVNKENSCLSKFGINELLMLDAKNISLTSELGHELAKKVEVTEKFDAKHFRRKLRIALINNMIRSNLGEIDPSKRLQLIHLYPTGRKYRNLFYSPPSISKHFRYDSIQNEPTTKSQRAVSQRKKFPTGQSTQPTQYDSKNLNNIDESQKRLEHIYRSLRKLESKNDGTVPFLQASLNPDNFATTVENIFNIAFLVRQSKIVIDLDENDCEEASIEDLEPIIQTKEPEQDNNEGINVSNDQNSTSKSKKSDIQSIFSFDMETYQKLIDKFEINRTAIK</sequence>
<feature type="compositionally biased region" description="Polar residues" evidence="8">
    <location>
        <begin position="307"/>
        <end position="320"/>
    </location>
</feature>
<dbReference type="GO" id="GO:0030915">
    <property type="term" value="C:Smc5-Smc6 complex"/>
    <property type="evidence" value="ECO:0007669"/>
    <property type="project" value="UniProtKB-UniRule"/>
</dbReference>
<accession>A0A131ZZA4</accession>
<dbReference type="GO" id="GO:0006310">
    <property type="term" value="P:DNA recombination"/>
    <property type="evidence" value="ECO:0007669"/>
    <property type="project" value="UniProtKB-UniRule"/>
</dbReference>
<feature type="compositionally biased region" description="Polar residues" evidence="8">
    <location>
        <begin position="182"/>
        <end position="195"/>
    </location>
</feature>
<evidence type="ECO:0000256" key="6">
    <source>
        <dbReference type="ARBA" id="ARBA00023242"/>
    </source>
</evidence>
<dbReference type="EMBL" id="WVUK01000056">
    <property type="protein sequence ID" value="KAF7492960.1"/>
    <property type="molecule type" value="Genomic_DNA"/>
</dbReference>
<dbReference type="EMBL" id="JXLN01007572">
    <property type="protein sequence ID" value="KPM04136.1"/>
    <property type="molecule type" value="Genomic_DNA"/>
</dbReference>
<keyword evidence="3 7" id="KW-0227">DNA damage</keyword>
<reference evidence="13" key="2">
    <citation type="journal article" date="2020" name="PLoS Negl. Trop. Dis.">
        <title>High-quality nuclear genome for Sarcoptes scabiei-A critical resource for a neglected parasite.</title>
        <authorList>
            <person name="Korhonen P.K."/>
            <person name="Gasser R.B."/>
            <person name="Ma G."/>
            <person name="Wang T."/>
            <person name="Stroehlein A.J."/>
            <person name="Young N.D."/>
            <person name="Ang C.S."/>
            <person name="Fernando D.D."/>
            <person name="Lu H.C."/>
            <person name="Taylor S."/>
            <person name="Reynolds S.L."/>
            <person name="Mofiz E."/>
            <person name="Najaraj S.H."/>
            <person name="Gowda H."/>
            <person name="Madugundu A."/>
            <person name="Renuse S."/>
            <person name="Holt D."/>
            <person name="Pandey A."/>
            <person name="Papenfuss A.T."/>
            <person name="Fischer K."/>
        </authorList>
    </citation>
    <scope>NUCLEOTIDE SEQUENCE [LARGE SCALE GENOMIC DNA]</scope>
</reference>
<reference evidence="12" key="4">
    <citation type="submission" date="2022-06" db="UniProtKB">
        <authorList>
            <consortium name="EnsemblMetazoa"/>
        </authorList>
    </citation>
    <scope>IDENTIFICATION</scope>
</reference>
<dbReference type="VEuPathDB" id="VectorBase:SSCA004503"/>
<evidence type="ECO:0000256" key="8">
    <source>
        <dbReference type="SAM" id="MobiDB-lite"/>
    </source>
</evidence>
<proteinExistence type="inferred from homology"/>
<dbReference type="Proteomes" id="UP000070412">
    <property type="component" value="Unassembled WGS sequence"/>
</dbReference>
<feature type="region of interest" description="Disordered" evidence="8">
    <location>
        <begin position="179"/>
        <end position="220"/>
    </location>
</feature>
<evidence type="ECO:0000256" key="7">
    <source>
        <dbReference type="RuleBase" id="RU365071"/>
    </source>
</evidence>
<evidence type="ECO:0000313" key="13">
    <source>
        <dbReference type="Proteomes" id="UP000070412"/>
    </source>
</evidence>
<evidence type="ECO:0000256" key="4">
    <source>
        <dbReference type="ARBA" id="ARBA00023172"/>
    </source>
</evidence>
<evidence type="ECO:0000256" key="5">
    <source>
        <dbReference type="ARBA" id="ARBA00023204"/>
    </source>
</evidence>
<dbReference type="Pfam" id="PF08743">
    <property type="entry name" value="Nse4_C"/>
    <property type="match status" value="1"/>
</dbReference>
<evidence type="ECO:0000256" key="2">
    <source>
        <dbReference type="ARBA" id="ARBA00008997"/>
    </source>
</evidence>
<keyword evidence="6 7" id="KW-0539">Nucleus</keyword>
<dbReference type="GO" id="GO:0006281">
    <property type="term" value="P:DNA repair"/>
    <property type="evidence" value="ECO:0007669"/>
    <property type="project" value="UniProtKB-UniRule"/>
</dbReference>
<keyword evidence="4 7" id="KW-0233">DNA recombination</keyword>
<comment type="function">
    <text evidence="7">Component of the SMC5-SMC6 complex, that promotes sister chromatid alignment after DNA damage and facilitates double-stranded DNA breaks (DSBs) repair via homologous recombination between sister chromatids.</text>
</comment>
<evidence type="ECO:0000256" key="1">
    <source>
        <dbReference type="ARBA" id="ARBA00004123"/>
    </source>
</evidence>
<dbReference type="OMA" id="FRYDSIQ"/>
<comment type="similarity">
    <text evidence="2 7">Belongs to the NSE4 family.</text>
</comment>
<name>A0A131ZZA4_SARSC</name>